<evidence type="ECO:0008006" key="7">
    <source>
        <dbReference type="Google" id="ProtNLM"/>
    </source>
</evidence>
<keyword evidence="6" id="KW-1185">Reference proteome</keyword>
<dbReference type="Pfam" id="PF20146">
    <property type="entry name" value="NRF"/>
    <property type="match status" value="1"/>
</dbReference>
<protein>
    <recommendedName>
        <fullName evidence="7">Nose resistant-to-fluoxetine protein N-terminal domain-containing protein</fullName>
    </recommendedName>
</protein>
<proteinExistence type="predicted"/>
<gene>
    <name evidence="5" type="ORF">CHIRRI_LOCUS13924</name>
</gene>
<dbReference type="InterPro" id="IPR006621">
    <property type="entry name" value="Nose-resist-to-fluoxetine_N"/>
</dbReference>
<feature type="signal peptide" evidence="2">
    <location>
        <begin position="1"/>
        <end position="24"/>
    </location>
</feature>
<keyword evidence="1" id="KW-0812">Transmembrane</keyword>
<keyword evidence="1" id="KW-0472">Membrane</keyword>
<reference evidence="5" key="1">
    <citation type="submission" date="2022-01" db="EMBL/GenBank/DDBJ databases">
        <authorList>
            <person name="King R."/>
        </authorList>
    </citation>
    <scope>NUCLEOTIDE SEQUENCE</scope>
</reference>
<feature type="transmembrane region" description="Helical" evidence="1">
    <location>
        <begin position="315"/>
        <end position="338"/>
    </location>
</feature>
<dbReference type="PANTHER" id="PTHR11161:SF0">
    <property type="entry name" value="O-ACYLTRANSFERASE LIKE PROTEIN"/>
    <property type="match status" value="1"/>
</dbReference>
<sequence length="452" mass="52708">MYRTVALFCRFLILFAYTISCAKSELIDFKSHQKVIEKIVKNETKVEKICVDDLRRIYDQNLTIHEVWSNFNPNHKYGNSHDFGDFQGCRTFQISMQYCMAKYFNYFNPPIPVPSSKSLYQSQWTDLDVSFLGAICLPTSCTADDVKEIFYAILYGHNLTVGEKIHCKTGFNEESSWNWRRFFFAEDKELYMKVLQRAIRFDFEDIEKLFNVYKWFILVYIKLTIIAPIIFMAIKSQNHGKSAAICLLLISAIYRYIHGVGFASLITNNGQKLRMSTFSLDNLDFYMAVHHRFLAFFGGLVLEQFLNENFKSQKITLKSVGAVLIISEVFISFSLFFWKEPRLAAAGDTLTIACFILFLYAIHFDNRKFKKFLSHKFWMPISKMSLSVYLMSSYVQYGIHRRQMEPIEVDGVMQFVKLCFTDLLSVILPISLTYVLVEEPFARIGEIIAENI</sequence>
<organism evidence="5 6">
    <name type="scientific">Chironomus riparius</name>
    <dbReference type="NCBI Taxonomy" id="315576"/>
    <lineage>
        <taxon>Eukaryota</taxon>
        <taxon>Metazoa</taxon>
        <taxon>Ecdysozoa</taxon>
        <taxon>Arthropoda</taxon>
        <taxon>Hexapoda</taxon>
        <taxon>Insecta</taxon>
        <taxon>Pterygota</taxon>
        <taxon>Neoptera</taxon>
        <taxon>Endopterygota</taxon>
        <taxon>Diptera</taxon>
        <taxon>Nematocera</taxon>
        <taxon>Chironomoidea</taxon>
        <taxon>Chironomidae</taxon>
        <taxon>Chironominae</taxon>
        <taxon>Chironomus</taxon>
    </lineage>
</organism>
<feature type="domain" description="Nose resistant-to-fluoxetine protein N-terminal" evidence="4">
    <location>
        <begin position="59"/>
        <end position="149"/>
    </location>
</feature>
<dbReference type="EMBL" id="OU895880">
    <property type="protein sequence ID" value="CAG9811115.1"/>
    <property type="molecule type" value="Genomic_DNA"/>
</dbReference>
<keyword evidence="1" id="KW-1133">Transmembrane helix</keyword>
<feature type="chain" id="PRO_5040371802" description="Nose resistant-to-fluoxetine protein N-terminal domain-containing protein" evidence="2">
    <location>
        <begin position="25"/>
        <end position="452"/>
    </location>
</feature>
<evidence type="ECO:0000259" key="4">
    <source>
        <dbReference type="Pfam" id="PF20146"/>
    </source>
</evidence>
<dbReference type="InterPro" id="IPR002656">
    <property type="entry name" value="Acyl_transf_3_dom"/>
</dbReference>
<reference evidence="5" key="2">
    <citation type="submission" date="2022-10" db="EMBL/GenBank/DDBJ databases">
        <authorList>
            <consortium name="ENA_rothamsted_submissions"/>
            <consortium name="culmorum"/>
            <person name="King R."/>
        </authorList>
    </citation>
    <scope>NUCLEOTIDE SEQUENCE</scope>
</reference>
<dbReference type="InterPro" id="IPR052728">
    <property type="entry name" value="O2_lipid_transport_reg"/>
</dbReference>
<evidence type="ECO:0000259" key="3">
    <source>
        <dbReference type="Pfam" id="PF01757"/>
    </source>
</evidence>
<accession>A0A9N9S830</accession>
<feature type="transmembrane region" description="Helical" evidence="1">
    <location>
        <begin position="246"/>
        <end position="265"/>
    </location>
</feature>
<evidence type="ECO:0000313" key="5">
    <source>
        <dbReference type="EMBL" id="CAG9811115.1"/>
    </source>
</evidence>
<dbReference type="GO" id="GO:0016747">
    <property type="term" value="F:acyltransferase activity, transferring groups other than amino-acyl groups"/>
    <property type="evidence" value="ECO:0007669"/>
    <property type="project" value="InterPro"/>
</dbReference>
<evidence type="ECO:0000313" key="6">
    <source>
        <dbReference type="Proteomes" id="UP001153620"/>
    </source>
</evidence>
<feature type="domain" description="Acyltransferase 3" evidence="3">
    <location>
        <begin position="205"/>
        <end position="406"/>
    </location>
</feature>
<feature type="transmembrane region" description="Helical" evidence="1">
    <location>
        <begin position="344"/>
        <end position="365"/>
    </location>
</feature>
<dbReference type="PANTHER" id="PTHR11161">
    <property type="entry name" value="O-ACYLTRANSFERASE"/>
    <property type="match status" value="1"/>
</dbReference>
<evidence type="ECO:0000256" key="1">
    <source>
        <dbReference type="SAM" id="Phobius"/>
    </source>
</evidence>
<dbReference type="AlphaFoldDB" id="A0A9N9S830"/>
<dbReference type="Pfam" id="PF01757">
    <property type="entry name" value="Acyl_transf_3"/>
    <property type="match status" value="1"/>
</dbReference>
<dbReference type="Proteomes" id="UP001153620">
    <property type="component" value="Chromosome 4"/>
</dbReference>
<evidence type="ECO:0000256" key="2">
    <source>
        <dbReference type="SAM" id="SignalP"/>
    </source>
</evidence>
<keyword evidence="2" id="KW-0732">Signal</keyword>
<name>A0A9N9S830_9DIPT</name>
<feature type="transmembrane region" description="Helical" evidence="1">
    <location>
        <begin position="215"/>
        <end position="234"/>
    </location>
</feature>